<gene>
    <name evidence="2" type="ORF">QBC41DRAFT_263347</name>
</gene>
<evidence type="ECO:0000313" key="3">
    <source>
        <dbReference type="Proteomes" id="UP001174997"/>
    </source>
</evidence>
<evidence type="ECO:0000256" key="1">
    <source>
        <dbReference type="SAM" id="MobiDB-lite"/>
    </source>
</evidence>
<organism evidence="2 3">
    <name type="scientific">Cercophora samala</name>
    <dbReference type="NCBI Taxonomy" id="330535"/>
    <lineage>
        <taxon>Eukaryota</taxon>
        <taxon>Fungi</taxon>
        <taxon>Dikarya</taxon>
        <taxon>Ascomycota</taxon>
        <taxon>Pezizomycotina</taxon>
        <taxon>Sordariomycetes</taxon>
        <taxon>Sordariomycetidae</taxon>
        <taxon>Sordariales</taxon>
        <taxon>Lasiosphaeriaceae</taxon>
        <taxon>Cercophora</taxon>
    </lineage>
</organism>
<protein>
    <submittedName>
        <fullName evidence="2">Uncharacterized protein</fullName>
    </submittedName>
</protein>
<accession>A0AA39YMB3</accession>
<proteinExistence type="predicted"/>
<feature type="compositionally biased region" description="Low complexity" evidence="1">
    <location>
        <begin position="126"/>
        <end position="155"/>
    </location>
</feature>
<feature type="region of interest" description="Disordered" evidence="1">
    <location>
        <begin position="1"/>
        <end position="96"/>
    </location>
</feature>
<sequence>MVRRARTPSTSSESSDWEDAHIGETGGWASDHYSSSDSEHWSCLESDSECSIRPNSDDEADAEADTAVQEKIDAMMDTGAVNPHAGEEVSDEEPPNVEDVALPQLVFPRAPTPTCVPKPVQANREPASSPASSVLPPVLTTAHAPAPAPVSTSTPSPVPKPEPTQVTAPLSPLPPIARARIATRYYTLSARLEACLAEELSALPPATPPTPPRPPFHVMTKRLDMYNKAYRTAVEADRLHRLNHGLPPRGILARMFEWVCGDGPLSRVAFEKEVPHPRMWDRIRAETEYGSVLEKRNCKEKEIRGRYERLRQKFRREYMEMLNEGVESR</sequence>
<evidence type="ECO:0000313" key="2">
    <source>
        <dbReference type="EMBL" id="KAK0654191.1"/>
    </source>
</evidence>
<name>A0AA39YMB3_9PEZI</name>
<reference evidence="2" key="1">
    <citation type="submission" date="2023-06" db="EMBL/GenBank/DDBJ databases">
        <title>Genome-scale phylogeny and comparative genomics of the fungal order Sordariales.</title>
        <authorList>
            <consortium name="Lawrence Berkeley National Laboratory"/>
            <person name="Hensen N."/>
            <person name="Bonometti L."/>
            <person name="Westerberg I."/>
            <person name="Brannstrom I.O."/>
            <person name="Guillou S."/>
            <person name="Cros-Aarteil S."/>
            <person name="Calhoun S."/>
            <person name="Haridas S."/>
            <person name="Kuo A."/>
            <person name="Mondo S."/>
            <person name="Pangilinan J."/>
            <person name="Riley R."/>
            <person name="Labutti K."/>
            <person name="Andreopoulos B."/>
            <person name="Lipzen A."/>
            <person name="Chen C."/>
            <person name="Yanf M."/>
            <person name="Daum C."/>
            <person name="Ng V."/>
            <person name="Clum A."/>
            <person name="Steindorff A."/>
            <person name="Ohm R."/>
            <person name="Martin F."/>
            <person name="Silar P."/>
            <person name="Natvig D."/>
            <person name="Lalanne C."/>
            <person name="Gautier V."/>
            <person name="Ament-Velasquez S.L."/>
            <person name="Kruys A."/>
            <person name="Hutchinson M.I."/>
            <person name="Powell A.J."/>
            <person name="Barry K."/>
            <person name="Miller A.N."/>
            <person name="Grigoriev I.V."/>
            <person name="Debuchy R."/>
            <person name="Gladieux P."/>
            <person name="Thoren M.H."/>
            <person name="Johannesson H."/>
        </authorList>
    </citation>
    <scope>NUCLEOTIDE SEQUENCE</scope>
    <source>
        <strain evidence="2">CBS 307.81</strain>
    </source>
</reference>
<comment type="caution">
    <text evidence="2">The sequence shown here is derived from an EMBL/GenBank/DDBJ whole genome shotgun (WGS) entry which is preliminary data.</text>
</comment>
<dbReference type="EMBL" id="JAULSY010000226">
    <property type="protein sequence ID" value="KAK0654191.1"/>
    <property type="molecule type" value="Genomic_DNA"/>
</dbReference>
<dbReference type="AlphaFoldDB" id="A0AA39YMB3"/>
<keyword evidence="3" id="KW-1185">Reference proteome</keyword>
<dbReference type="Proteomes" id="UP001174997">
    <property type="component" value="Unassembled WGS sequence"/>
</dbReference>
<feature type="region of interest" description="Disordered" evidence="1">
    <location>
        <begin position="119"/>
        <end position="171"/>
    </location>
</feature>